<organism evidence="1 2">
    <name type="scientific">Citrobacter koseri (strain ATCC BAA-895 / CDC 4225-83 / SGSC4696)</name>
    <dbReference type="NCBI Taxonomy" id="290338"/>
    <lineage>
        <taxon>Bacteria</taxon>
        <taxon>Pseudomonadati</taxon>
        <taxon>Pseudomonadota</taxon>
        <taxon>Gammaproteobacteria</taxon>
        <taxon>Enterobacterales</taxon>
        <taxon>Enterobacteriaceae</taxon>
        <taxon>Citrobacter</taxon>
    </lineage>
</organism>
<name>A8AD91_CITK8</name>
<gene>
    <name evidence="1" type="ordered locus">CKO_00290</name>
</gene>
<dbReference type="HOGENOM" id="CLU_1486573_0_0_6"/>
<evidence type="ECO:0000313" key="2">
    <source>
        <dbReference type="Proteomes" id="UP000008148"/>
    </source>
</evidence>
<dbReference type="STRING" id="290338.CKO_00290"/>
<dbReference type="EMBL" id="CP000822">
    <property type="protein sequence ID" value="ABV11453.1"/>
    <property type="molecule type" value="Genomic_DNA"/>
</dbReference>
<reference evidence="1 2" key="1">
    <citation type="submission" date="2007-08" db="EMBL/GenBank/DDBJ databases">
        <authorList>
            <consortium name="The Citrobacter koseri Genome Sequencing Project"/>
            <person name="McClelland M."/>
            <person name="Sanderson E.K."/>
            <person name="Porwollik S."/>
            <person name="Spieth J."/>
            <person name="Clifton W.S."/>
            <person name="Latreille P."/>
            <person name="Courtney L."/>
            <person name="Wang C."/>
            <person name="Pepin K."/>
            <person name="Bhonagiri V."/>
            <person name="Nash W."/>
            <person name="Johnson M."/>
            <person name="Thiruvilangam P."/>
            <person name="Wilson R."/>
        </authorList>
    </citation>
    <scope>NUCLEOTIDE SEQUENCE [LARGE SCALE GENOMIC DNA]</scope>
    <source>
        <strain evidence="2">ATCC BAA-895 / CDC 4225-83 / SGSC4696</strain>
    </source>
</reference>
<accession>A8AD91</accession>
<keyword evidence="2" id="KW-1185">Reference proteome</keyword>
<protein>
    <submittedName>
        <fullName evidence="1">Uncharacterized protein</fullName>
    </submittedName>
</protein>
<proteinExistence type="predicted"/>
<dbReference type="KEGG" id="cko:CKO_00290"/>
<dbReference type="Proteomes" id="UP000008148">
    <property type="component" value="Chromosome"/>
</dbReference>
<evidence type="ECO:0000313" key="1">
    <source>
        <dbReference type="EMBL" id="ABV11453.1"/>
    </source>
</evidence>
<dbReference type="AlphaFoldDB" id="A8AD91"/>
<sequence>MAFQIHRQTQFCPYAVSAGNQYRLTIFLRQCAQRAEATQTTHDFRAASFLHYAFDSINQSITSVNINTGIFIAKRGFVGHCLGPHALLAVKIKFGAILTGKANVCEPALHPFLSAEFFSVLPLCTHLFELLHENETGFIAVLETCASYAQYRTETGFCFASGCQRSGVNIAITMRETYVWI</sequence>